<dbReference type="KEGG" id="rhi:NGR_c10100"/>
<feature type="transmembrane region" description="Helical" evidence="8">
    <location>
        <begin position="347"/>
        <end position="368"/>
    </location>
</feature>
<keyword evidence="7" id="KW-0270">Exopolysaccharide synthesis</keyword>
<dbReference type="InterPro" id="IPR003362">
    <property type="entry name" value="Bact_transf"/>
</dbReference>
<dbReference type="PANTHER" id="PTHR30576:SF0">
    <property type="entry name" value="UNDECAPRENYL-PHOSPHATE N-ACETYLGALACTOSAMINYL 1-PHOSPHATE TRANSFERASE-RELATED"/>
    <property type="match status" value="1"/>
</dbReference>
<sequence>MAFCYPGVGTALRKATMNQIDRPETFDTEALRKKVSEIRTTSLDRKEADKTPTPLNPLARQIALQFQADTYSPSMIIGLIRLLDLCALFAIGYAINTQYVRPGLQELPVYLAILVLGSALAVIAMQIADTYQVPALRAWLRMTPRVLAAWVATFGTIALVLFFLKSGHLYSRVWVGGWFVAGALFLVSERAFIAYSIRHWSRNGTMERRAVIVGGGTPARDLIRTIEHQPANDIRICGIFDDRDERRSPHVIAGYPKLGTVDELVEFARLARIDMLIFSLPLTAEKRILELLRKLWVLPVDIRLAAHANNLRFRPRSYSHVGQVPMLDIFDKPIADWDSVAKRCFDVFFSVVALALLWPVMLVAAMAVKLTSAGPIIFKQQRHGFNNEIIEVYKFRSMYTHMSDPTARNAVTKGDPRVTPVGRFLRKSSIDELPQIFNVLKGELSLVGPRPHAVLAQTHNRTYSDVVEGYFARHRVKPGVTGWAQINGWRGEIDNDEKIRFRTAFDLYYIENWSLLLDLKILFLTPIRLLNTENAY</sequence>
<feature type="transmembrane region" description="Helical" evidence="8">
    <location>
        <begin position="176"/>
        <end position="197"/>
    </location>
</feature>
<evidence type="ECO:0000256" key="7">
    <source>
        <dbReference type="ARBA" id="ARBA00023169"/>
    </source>
</evidence>
<proteinExistence type="inferred from homology"/>
<evidence type="ECO:0000256" key="6">
    <source>
        <dbReference type="ARBA" id="ARBA00023136"/>
    </source>
</evidence>
<feature type="domain" description="Bacterial sugar transferase" evidence="9">
    <location>
        <begin position="342"/>
        <end position="530"/>
    </location>
</feature>
<dbReference type="STRING" id="394.NGR_c10100"/>
<evidence type="ECO:0000256" key="1">
    <source>
        <dbReference type="ARBA" id="ARBA00004141"/>
    </source>
</evidence>
<dbReference type="HOGENOM" id="CLU_024920_0_1_5"/>
<dbReference type="AlphaFoldDB" id="C3MA20"/>
<keyword evidence="11" id="KW-1185">Reference proteome</keyword>
<dbReference type="SUPFAM" id="SSF51735">
    <property type="entry name" value="NAD(P)-binding Rossmann-fold domains"/>
    <property type="match status" value="1"/>
</dbReference>
<dbReference type="eggNOG" id="COG1086">
    <property type="taxonomic scope" value="Bacteria"/>
</dbReference>
<feature type="transmembrane region" description="Helical" evidence="8">
    <location>
        <begin position="75"/>
        <end position="95"/>
    </location>
</feature>
<organism evidence="10 11">
    <name type="scientific">Sinorhizobium fredii (strain NBRC 101917 / NGR234)</name>
    <dbReference type="NCBI Taxonomy" id="394"/>
    <lineage>
        <taxon>Bacteria</taxon>
        <taxon>Pseudomonadati</taxon>
        <taxon>Pseudomonadota</taxon>
        <taxon>Alphaproteobacteria</taxon>
        <taxon>Hyphomicrobiales</taxon>
        <taxon>Rhizobiaceae</taxon>
        <taxon>Sinorhizobium/Ensifer group</taxon>
        <taxon>Sinorhizobium</taxon>
    </lineage>
</organism>
<name>C3MA20_SINFN</name>
<comment type="subcellular location">
    <subcellularLocation>
        <location evidence="1">Membrane</location>
        <topology evidence="1">Multi-pass membrane protein</topology>
    </subcellularLocation>
</comment>
<dbReference type="Pfam" id="PF13727">
    <property type="entry name" value="CoA_binding_3"/>
    <property type="match status" value="1"/>
</dbReference>
<keyword evidence="5 8" id="KW-1133">Transmembrane helix</keyword>
<keyword evidence="6 8" id="KW-0472">Membrane</keyword>
<reference evidence="10 11" key="1">
    <citation type="journal article" date="2009" name="Appl. Environ. Microbiol.">
        <title>Rhizobium sp. strain NGR234 possesses a remarkable number of secretion systems.</title>
        <authorList>
            <person name="Schmeisser C."/>
            <person name="Liesegang H."/>
            <person name="Krysciak D."/>
            <person name="Bakkou N."/>
            <person name="Le Quere A."/>
            <person name="Wollherr A."/>
            <person name="Heinemeyer I."/>
            <person name="Morgenstern B."/>
            <person name="Pommerening-Roeser A."/>
            <person name="Flores M."/>
            <person name="Palacios R."/>
            <person name="Brenner S."/>
            <person name="Gottschalk G."/>
            <person name="Schmitz R.A."/>
            <person name="Broughton W.J."/>
            <person name="Perret X."/>
            <person name="Strittmatter A.W."/>
            <person name="Streit W.R."/>
        </authorList>
    </citation>
    <scope>NUCLEOTIDE SEQUENCE [LARGE SCALE GENOMIC DNA]</scope>
    <source>
        <strain evidence="11">NBRC 101917 / NGR234</strain>
    </source>
</reference>
<evidence type="ECO:0000256" key="8">
    <source>
        <dbReference type="SAM" id="Phobius"/>
    </source>
</evidence>
<dbReference type="Gene3D" id="3.40.50.720">
    <property type="entry name" value="NAD(P)-binding Rossmann-like Domain"/>
    <property type="match status" value="1"/>
</dbReference>
<comment type="similarity">
    <text evidence="2">Belongs to the bacterial sugar transferase family.</text>
</comment>
<protein>
    <submittedName>
        <fullName evidence="10">Predicted glycosyl transferase</fullName>
    </submittedName>
</protein>
<evidence type="ECO:0000259" key="9">
    <source>
        <dbReference type="Pfam" id="PF02397"/>
    </source>
</evidence>
<dbReference type="OrthoDB" id="9808602at2"/>
<dbReference type="InterPro" id="IPR017475">
    <property type="entry name" value="EPS_sugar_tfrase"/>
</dbReference>
<evidence type="ECO:0000313" key="11">
    <source>
        <dbReference type="Proteomes" id="UP000001054"/>
    </source>
</evidence>
<dbReference type="PANTHER" id="PTHR30576">
    <property type="entry name" value="COLANIC BIOSYNTHESIS UDP-GLUCOSE LIPID CARRIER TRANSFERASE"/>
    <property type="match status" value="1"/>
</dbReference>
<dbReference type="GO" id="GO:0016780">
    <property type="term" value="F:phosphotransferase activity, for other substituted phosphate groups"/>
    <property type="evidence" value="ECO:0007669"/>
    <property type="project" value="TreeGrafter"/>
</dbReference>
<dbReference type="eggNOG" id="COG2148">
    <property type="taxonomic scope" value="Bacteria"/>
</dbReference>
<dbReference type="Proteomes" id="UP000001054">
    <property type="component" value="Chromosome"/>
</dbReference>
<accession>C3MA20</accession>
<evidence type="ECO:0000256" key="5">
    <source>
        <dbReference type="ARBA" id="ARBA00022989"/>
    </source>
</evidence>
<dbReference type="InterPro" id="IPR017473">
    <property type="entry name" value="Undecaprenyl-P_gluc_Ptfrase"/>
</dbReference>
<evidence type="ECO:0000313" key="10">
    <source>
        <dbReference type="EMBL" id="ACP24799.1"/>
    </source>
</evidence>
<dbReference type="GO" id="GO:0000271">
    <property type="term" value="P:polysaccharide biosynthetic process"/>
    <property type="evidence" value="ECO:0007669"/>
    <property type="project" value="UniProtKB-KW"/>
</dbReference>
<feature type="transmembrane region" description="Helical" evidence="8">
    <location>
        <begin position="107"/>
        <end position="125"/>
    </location>
</feature>
<dbReference type="NCBIfam" id="TIGR03023">
    <property type="entry name" value="WcaJ_sugtrans"/>
    <property type="match status" value="1"/>
</dbReference>
<feature type="transmembrane region" description="Helical" evidence="8">
    <location>
        <begin position="146"/>
        <end position="164"/>
    </location>
</feature>
<dbReference type="PATRIC" id="fig|394.7.peg.3831"/>
<dbReference type="GO" id="GO:0016020">
    <property type="term" value="C:membrane"/>
    <property type="evidence" value="ECO:0007669"/>
    <property type="project" value="UniProtKB-SubCell"/>
</dbReference>
<evidence type="ECO:0000256" key="3">
    <source>
        <dbReference type="ARBA" id="ARBA00022679"/>
    </source>
</evidence>
<keyword evidence="3 10" id="KW-0808">Transferase</keyword>
<dbReference type="Pfam" id="PF02397">
    <property type="entry name" value="Bac_transf"/>
    <property type="match status" value="1"/>
</dbReference>
<evidence type="ECO:0000256" key="4">
    <source>
        <dbReference type="ARBA" id="ARBA00022692"/>
    </source>
</evidence>
<gene>
    <name evidence="10" type="ordered locus">NGR_c10100</name>
</gene>
<dbReference type="InterPro" id="IPR036291">
    <property type="entry name" value="NAD(P)-bd_dom_sf"/>
</dbReference>
<evidence type="ECO:0000256" key="2">
    <source>
        <dbReference type="ARBA" id="ARBA00006464"/>
    </source>
</evidence>
<keyword evidence="4 8" id="KW-0812">Transmembrane</keyword>
<dbReference type="NCBIfam" id="TIGR03025">
    <property type="entry name" value="EPS_sugtrans"/>
    <property type="match status" value="1"/>
</dbReference>
<dbReference type="EMBL" id="CP001389">
    <property type="protein sequence ID" value="ACP24799.1"/>
    <property type="molecule type" value="Genomic_DNA"/>
</dbReference>